<dbReference type="EMBL" id="BARU01026548">
    <property type="protein sequence ID" value="GAH64073.1"/>
    <property type="molecule type" value="Genomic_DNA"/>
</dbReference>
<protein>
    <submittedName>
        <fullName evidence="1">Uncharacterized protein</fullName>
    </submittedName>
</protein>
<feature type="non-terminal residue" evidence="1">
    <location>
        <position position="47"/>
    </location>
</feature>
<gene>
    <name evidence="1" type="ORF">S03H2_42627</name>
</gene>
<name>X1J2S4_9ZZZZ</name>
<evidence type="ECO:0000313" key="1">
    <source>
        <dbReference type="EMBL" id="GAH64073.1"/>
    </source>
</evidence>
<proteinExistence type="predicted"/>
<organism evidence="1">
    <name type="scientific">marine sediment metagenome</name>
    <dbReference type="NCBI Taxonomy" id="412755"/>
    <lineage>
        <taxon>unclassified sequences</taxon>
        <taxon>metagenomes</taxon>
        <taxon>ecological metagenomes</taxon>
    </lineage>
</organism>
<sequence length="47" mass="5254">MSLKEKVIFGLVLILSITASPLWAGEKVEEHLNSGNNYFNQGKYDQA</sequence>
<reference evidence="1" key="1">
    <citation type="journal article" date="2014" name="Front. Microbiol.">
        <title>High frequency of phylogenetically diverse reductive dehalogenase-homologous genes in deep subseafloor sedimentary metagenomes.</title>
        <authorList>
            <person name="Kawai M."/>
            <person name="Futagami T."/>
            <person name="Toyoda A."/>
            <person name="Takaki Y."/>
            <person name="Nishi S."/>
            <person name="Hori S."/>
            <person name="Arai W."/>
            <person name="Tsubouchi T."/>
            <person name="Morono Y."/>
            <person name="Uchiyama I."/>
            <person name="Ito T."/>
            <person name="Fujiyama A."/>
            <person name="Inagaki F."/>
            <person name="Takami H."/>
        </authorList>
    </citation>
    <scope>NUCLEOTIDE SEQUENCE</scope>
    <source>
        <strain evidence="1">Expedition CK06-06</strain>
    </source>
</reference>
<dbReference type="AlphaFoldDB" id="X1J2S4"/>
<accession>X1J2S4</accession>
<comment type="caution">
    <text evidence="1">The sequence shown here is derived from an EMBL/GenBank/DDBJ whole genome shotgun (WGS) entry which is preliminary data.</text>
</comment>